<evidence type="ECO:0000256" key="8">
    <source>
        <dbReference type="ARBA" id="ARBA00050412"/>
    </source>
</evidence>
<dbReference type="GO" id="GO:0019441">
    <property type="term" value="P:L-tryptophan catabolic process to kynurenine"/>
    <property type="evidence" value="ECO:0007669"/>
    <property type="project" value="UniProtKB-UniRule"/>
</dbReference>
<feature type="binding site" description="axial binding residue" evidence="9">
    <location>
        <position position="247"/>
    </location>
    <ligand>
        <name>heme</name>
        <dbReference type="ChEBI" id="CHEBI:30413"/>
    </ligand>
    <ligandPart>
        <name>Fe</name>
        <dbReference type="ChEBI" id="CHEBI:18248"/>
    </ligandPart>
</feature>
<evidence type="ECO:0000256" key="6">
    <source>
        <dbReference type="ARBA" id="ARBA00023004"/>
    </source>
</evidence>
<evidence type="ECO:0000256" key="3">
    <source>
        <dbReference type="ARBA" id="ARBA00022723"/>
    </source>
</evidence>
<dbReference type="PANTHER" id="PTHR10138:SF0">
    <property type="entry name" value="TRYPTOPHAN 2,3-DIOXYGENASE"/>
    <property type="match status" value="1"/>
</dbReference>
<comment type="pathway">
    <text evidence="9">Amino-acid degradation; L-tryptophan degradation via kynurenine pathway; L-kynurenine from L-tryptophan: step 1/2.</text>
</comment>
<proteinExistence type="inferred from homology"/>
<keyword evidence="3 9" id="KW-0479">Metal-binding</keyword>
<feature type="binding site" evidence="9">
    <location>
        <position position="120"/>
    </location>
    <ligand>
        <name>substrate</name>
    </ligand>
</feature>
<evidence type="ECO:0000256" key="7">
    <source>
        <dbReference type="ARBA" id="ARBA00023079"/>
    </source>
</evidence>
<dbReference type="InterPro" id="IPR004981">
    <property type="entry name" value="Trp_2_3_dOase"/>
</dbReference>
<feature type="binding site" evidence="9">
    <location>
        <begin position="58"/>
        <end position="62"/>
    </location>
    <ligand>
        <name>substrate</name>
    </ligand>
</feature>
<dbReference type="PANTHER" id="PTHR10138">
    <property type="entry name" value="TRYPTOPHAN 2,3-DIOXYGENASE"/>
    <property type="match status" value="1"/>
</dbReference>
<dbReference type="InterPro" id="IPR037217">
    <property type="entry name" value="Trp/Indoleamine_2_3_dOase-like"/>
</dbReference>
<dbReference type="FunFam" id="1.20.58.480:FF:000001">
    <property type="entry name" value="Tryptophan 2,3-dioxygenase"/>
    <property type="match status" value="1"/>
</dbReference>
<evidence type="ECO:0000256" key="2">
    <source>
        <dbReference type="ARBA" id="ARBA00022617"/>
    </source>
</evidence>
<dbReference type="GO" id="GO:0004833">
    <property type="term" value="F:L-tryptophan 2,3-dioxygenase activity"/>
    <property type="evidence" value="ECO:0007669"/>
    <property type="project" value="UniProtKB-UniRule"/>
</dbReference>
<comment type="function">
    <text evidence="9">Heme-dependent dioxygenase that catalyzes the oxidative cleavage of the L-tryptophan (L-Trp) pyrrole ring and converts L-tryptophan to N-formyl-L-kynurenine. Catalyzes the oxidative cleavage of the indole moiety.</text>
</comment>
<dbReference type="Proteomes" id="UP001208041">
    <property type="component" value="Unassembled WGS sequence"/>
</dbReference>
<comment type="cofactor">
    <cofactor evidence="9">
        <name>heme</name>
        <dbReference type="ChEBI" id="CHEBI:30413"/>
    </cofactor>
    <text evidence="9">Binds 1 heme group per subunit.</text>
</comment>
<evidence type="ECO:0000313" key="10">
    <source>
        <dbReference type="EMBL" id="MCV6823450.1"/>
    </source>
</evidence>
<dbReference type="Gene3D" id="1.20.58.480">
    <property type="match status" value="1"/>
</dbReference>
<comment type="subunit">
    <text evidence="1 9">Homotetramer.</text>
</comment>
<comment type="similarity">
    <text evidence="9">Belongs to the tryptophan 2,3-dioxygenase family.</text>
</comment>
<keyword evidence="7 9" id="KW-0823">Tryptophan catabolism</keyword>
<feature type="binding site" evidence="9">
    <location>
        <position position="261"/>
    </location>
    <ligand>
        <name>substrate</name>
    </ligand>
</feature>
<keyword evidence="11" id="KW-1185">Reference proteome</keyword>
<dbReference type="EC" id="1.13.11.11" evidence="9"/>
<dbReference type="HAMAP" id="MF_01972">
    <property type="entry name" value="T23O"/>
    <property type="match status" value="1"/>
</dbReference>
<dbReference type="GO" id="GO:0046872">
    <property type="term" value="F:metal ion binding"/>
    <property type="evidence" value="ECO:0007669"/>
    <property type="project" value="UniProtKB-KW"/>
</dbReference>
<organism evidence="10 11">
    <name type="scientific">Halocynthiibacter halioticoli</name>
    <dbReference type="NCBI Taxonomy" id="2986804"/>
    <lineage>
        <taxon>Bacteria</taxon>
        <taxon>Pseudomonadati</taxon>
        <taxon>Pseudomonadota</taxon>
        <taxon>Alphaproteobacteria</taxon>
        <taxon>Rhodobacterales</taxon>
        <taxon>Paracoccaceae</taxon>
        <taxon>Halocynthiibacter</taxon>
    </lineage>
</organism>
<dbReference type="GO" id="GO:0020037">
    <property type="term" value="F:heme binding"/>
    <property type="evidence" value="ECO:0007669"/>
    <property type="project" value="UniProtKB-UniRule"/>
</dbReference>
<name>A0AAE3IWJ2_9RHOB</name>
<dbReference type="GO" id="GO:0019442">
    <property type="term" value="P:L-tryptophan catabolic process to acetyl-CoA"/>
    <property type="evidence" value="ECO:0007669"/>
    <property type="project" value="TreeGrafter"/>
</dbReference>
<accession>A0AAE3IWJ2</accession>
<keyword evidence="6 9" id="KW-0408">Iron</keyword>
<dbReference type="AlphaFoldDB" id="A0AAE3IWJ2"/>
<keyword evidence="5 9" id="KW-0560">Oxidoreductase</keyword>
<evidence type="ECO:0000256" key="9">
    <source>
        <dbReference type="HAMAP-Rule" id="MF_01972"/>
    </source>
</evidence>
<keyword evidence="4 9" id="KW-0223">Dioxygenase</keyword>
<evidence type="ECO:0000313" key="11">
    <source>
        <dbReference type="Proteomes" id="UP001208041"/>
    </source>
</evidence>
<dbReference type="Pfam" id="PF03301">
    <property type="entry name" value="Trp_dioxygenase"/>
    <property type="match status" value="1"/>
</dbReference>
<dbReference type="EMBL" id="JAOYFC010000001">
    <property type="protein sequence ID" value="MCV6823450.1"/>
    <property type="molecule type" value="Genomic_DNA"/>
</dbReference>
<keyword evidence="2 9" id="KW-0349">Heme</keyword>
<dbReference type="RefSeq" id="WP_263952294.1">
    <property type="nucleotide sequence ID" value="NZ_JAOYFC010000001.1"/>
</dbReference>
<dbReference type="SUPFAM" id="SSF140959">
    <property type="entry name" value="Indolic compounds 2,3-dioxygenase-like"/>
    <property type="match status" value="1"/>
</dbReference>
<comment type="caution">
    <text evidence="10">The sequence shown here is derived from an EMBL/GenBank/DDBJ whole genome shotgun (WGS) entry which is preliminary data.</text>
</comment>
<protein>
    <recommendedName>
        <fullName evidence="9">Tryptophan 2,3-dioxygenase</fullName>
        <shortName evidence="9">TDO</shortName>
        <ecNumber evidence="9">1.13.11.11</ecNumber>
    </recommendedName>
    <alternativeName>
        <fullName evidence="9">Tryptamin 2,3-dioxygenase</fullName>
    </alternativeName>
    <alternativeName>
        <fullName evidence="9">Tryptophan oxygenase</fullName>
        <shortName evidence="9">TO</shortName>
        <shortName evidence="9">TRPO</shortName>
    </alternativeName>
    <alternativeName>
        <fullName evidence="9">Tryptophan pyrrolase</fullName>
    </alternativeName>
    <alternativeName>
        <fullName evidence="9">Tryptophanase</fullName>
    </alternativeName>
</protein>
<gene>
    <name evidence="9" type="primary">kynA</name>
    <name evidence="10" type="ORF">OH136_02680</name>
</gene>
<reference evidence="10" key="1">
    <citation type="submission" date="2022-10" db="EMBL/GenBank/DDBJ databases">
        <authorList>
            <person name="Yue Y."/>
        </authorList>
    </citation>
    <scope>NUCLEOTIDE SEQUENCE</scope>
    <source>
        <strain evidence="10">Z654</strain>
    </source>
</reference>
<evidence type="ECO:0000256" key="1">
    <source>
        <dbReference type="ARBA" id="ARBA00011881"/>
    </source>
</evidence>
<feature type="binding site" evidence="9">
    <location>
        <position position="124"/>
    </location>
    <ligand>
        <name>substrate</name>
    </ligand>
</feature>
<comment type="catalytic activity">
    <reaction evidence="8 9">
        <text>L-tryptophan + O2 = N-formyl-L-kynurenine</text>
        <dbReference type="Rhea" id="RHEA:24536"/>
        <dbReference type="ChEBI" id="CHEBI:15379"/>
        <dbReference type="ChEBI" id="CHEBI:57912"/>
        <dbReference type="ChEBI" id="CHEBI:58629"/>
        <dbReference type="EC" id="1.13.11.11"/>
    </reaction>
</comment>
<evidence type="ECO:0000256" key="4">
    <source>
        <dbReference type="ARBA" id="ARBA00022964"/>
    </source>
</evidence>
<evidence type="ECO:0000256" key="5">
    <source>
        <dbReference type="ARBA" id="ARBA00023002"/>
    </source>
</evidence>
<sequence length="298" mass="34679">MSNPPKKDRILERGVEETLVTDFSEKKRSSYGDFLNLDTLLNIQDTFQDPAQPDELLFVIIHQASELWLKLMHHQIVVMRDHLRHDRFGPAIKNVARIKSIQKQLIASWETLLTMTPADYMLFRDALGNSSGFQSYGYRRIEFILGNKDRATMGVHKHDAAVTEMLEREIREPSVYDEVIRLLARQGFEVPEELLERDFSEPYGGDARIVAIWKEVYLNTDDHWDLYCLAEALMDIETLFQRWRFDHASAVERVIGMQHGTGGSSGVAFLKRALNLRFFHDLYDVRSELFYPKDQTPK</sequence>